<reference evidence="2" key="1">
    <citation type="journal article" date="2022" name="bioRxiv">
        <title>Sequencing and chromosome-scale assembly of the giantPleurodeles waltlgenome.</title>
        <authorList>
            <person name="Brown T."/>
            <person name="Elewa A."/>
            <person name="Iarovenko S."/>
            <person name="Subramanian E."/>
            <person name="Araus A.J."/>
            <person name="Petzold A."/>
            <person name="Susuki M."/>
            <person name="Suzuki K.-i.T."/>
            <person name="Hayashi T."/>
            <person name="Toyoda A."/>
            <person name="Oliveira C."/>
            <person name="Osipova E."/>
            <person name="Leigh N.D."/>
            <person name="Simon A."/>
            <person name="Yun M.H."/>
        </authorList>
    </citation>
    <scope>NUCLEOTIDE SEQUENCE</scope>
    <source>
        <strain evidence="2">20211129_DDA</strain>
        <tissue evidence="2">Liver</tissue>
    </source>
</reference>
<keyword evidence="3" id="KW-1185">Reference proteome</keyword>
<name>A0AAV7WY94_PLEWA</name>
<protein>
    <submittedName>
        <fullName evidence="2">Uncharacterized protein</fullName>
    </submittedName>
</protein>
<feature type="region of interest" description="Disordered" evidence="1">
    <location>
        <begin position="1"/>
        <end position="25"/>
    </location>
</feature>
<sequence length="68" mass="7866">MQEGPSRKHPTDEEKKVSENMTVGTGRQLSYSSAKMDTLQNKSLFWCRARIDIRLRRSTVLHSESVEK</sequence>
<evidence type="ECO:0000256" key="1">
    <source>
        <dbReference type="SAM" id="MobiDB-lite"/>
    </source>
</evidence>
<dbReference type="AlphaFoldDB" id="A0AAV7WY94"/>
<accession>A0AAV7WY94</accession>
<evidence type="ECO:0000313" key="3">
    <source>
        <dbReference type="Proteomes" id="UP001066276"/>
    </source>
</evidence>
<organism evidence="2 3">
    <name type="scientific">Pleurodeles waltl</name>
    <name type="common">Iberian ribbed newt</name>
    <dbReference type="NCBI Taxonomy" id="8319"/>
    <lineage>
        <taxon>Eukaryota</taxon>
        <taxon>Metazoa</taxon>
        <taxon>Chordata</taxon>
        <taxon>Craniata</taxon>
        <taxon>Vertebrata</taxon>
        <taxon>Euteleostomi</taxon>
        <taxon>Amphibia</taxon>
        <taxon>Batrachia</taxon>
        <taxon>Caudata</taxon>
        <taxon>Salamandroidea</taxon>
        <taxon>Salamandridae</taxon>
        <taxon>Pleurodelinae</taxon>
        <taxon>Pleurodeles</taxon>
    </lineage>
</organism>
<dbReference type="Proteomes" id="UP001066276">
    <property type="component" value="Chromosome 1_1"/>
</dbReference>
<proteinExistence type="predicted"/>
<gene>
    <name evidence="2" type="ORF">NDU88_005260</name>
</gene>
<dbReference type="EMBL" id="JANPWB010000001">
    <property type="protein sequence ID" value="KAJ1217667.1"/>
    <property type="molecule type" value="Genomic_DNA"/>
</dbReference>
<comment type="caution">
    <text evidence="2">The sequence shown here is derived from an EMBL/GenBank/DDBJ whole genome shotgun (WGS) entry which is preliminary data.</text>
</comment>
<feature type="compositionally biased region" description="Basic and acidic residues" evidence="1">
    <location>
        <begin position="1"/>
        <end position="18"/>
    </location>
</feature>
<evidence type="ECO:0000313" key="2">
    <source>
        <dbReference type="EMBL" id="KAJ1217667.1"/>
    </source>
</evidence>